<gene>
    <name evidence="3" type="ORF">UW20_C0002G0030</name>
</gene>
<name>A0A837IAG8_9BACT</name>
<protein>
    <recommendedName>
        <fullName evidence="2">DUF8128 domain-containing protein</fullName>
    </recommendedName>
</protein>
<dbReference type="InterPro" id="IPR051162">
    <property type="entry name" value="T4SS_component"/>
</dbReference>
<keyword evidence="1" id="KW-0472">Membrane</keyword>
<feature type="transmembrane region" description="Helical" evidence="1">
    <location>
        <begin position="20"/>
        <end position="47"/>
    </location>
</feature>
<organism evidence="3 4">
    <name type="scientific">Candidatus Woesebacteria bacterium GW2011_GWB1_44_11</name>
    <dbReference type="NCBI Taxonomy" id="1618579"/>
    <lineage>
        <taxon>Bacteria</taxon>
        <taxon>Candidatus Woeseibacteriota</taxon>
    </lineage>
</organism>
<evidence type="ECO:0000259" key="2">
    <source>
        <dbReference type="Pfam" id="PF26449"/>
    </source>
</evidence>
<keyword evidence="1" id="KW-0812">Transmembrane</keyword>
<sequence length="788" mass="89128">MVGGYWERLKNMLFDSFNFTGIIVAAVLIAISIFLLVALGYAVFIYFRNRGREASSIDSVLLQVAVPRNNETKIDVMEQLFSSLYSMKKGGWKQKLSIQPTISFEIVAKQEDIRFYVWAPKKIKDLIEKQINGAYADAEIIEVDEYNVFNGEGRVAYKSFQLGKSNFYPLKTFKDLATDPMLGITSALAKMGQGEAAVIQILISPAESDWQKQGSRFIGDIKKQESDPEKAKFSTSAKTLEAIEAKISKPGFETSIRVIAVSENEESAKSHVANIGSSLAQFAGELNNLKSRKVYNKASFMEDFLYRYQPMFNIFGNHVSILNSEELATIFHFPNKQITTPHLFWLNSKTAPAPSQIPSEGLYLGLSAYRGIKRQVYIGNEDRMRHVYVIGKTGTGKSEFLKGLILQDIREGKGLCFMDPHGDAIEDILKLIPPERAEDVIYFNPSDTERPLGLNLLEAKTEDEKHFAATAVINMMYKLFDPYKTGIVGPRFEHAVRNAMLTAMYEPGSTFVEIMRILTDARFVQELLPKVQDPIIRRYWTDQIAQTSDFHKSEVLDYITSKFGRFVTNKLIRNIIGQSQSSFDLRRVMDEGKILLINLAKGSLGEENSNFLGLILVPRVLMAAMSRVDVDMDKRRDFYFYVDEFQNFATPDFAVILSEARKYRLGLCVANQFIGQVEEEVKNAVFGNVGTIVAYRVGVSDAGYLAHEFTPVFGEDDLLNVERYHAYVKTIVNNEPVPPFSLDTTKDLSKIKAMESPRIAEIIKEMSRLKYGRDEKLVEAEIARRAKL</sequence>
<accession>A0A837IAG8</accession>
<evidence type="ECO:0000256" key="1">
    <source>
        <dbReference type="SAM" id="Phobius"/>
    </source>
</evidence>
<dbReference type="InterPro" id="IPR058441">
    <property type="entry name" value="DUF8128"/>
</dbReference>
<dbReference type="Pfam" id="PF26449">
    <property type="entry name" value="DUF8128"/>
    <property type="match status" value="1"/>
</dbReference>
<dbReference type="PANTHER" id="PTHR30121:SF6">
    <property type="entry name" value="SLR6007 PROTEIN"/>
    <property type="match status" value="1"/>
</dbReference>
<dbReference type="SUPFAM" id="SSF52540">
    <property type="entry name" value="P-loop containing nucleoside triphosphate hydrolases"/>
    <property type="match status" value="1"/>
</dbReference>
<feature type="domain" description="DUF8128" evidence="2">
    <location>
        <begin position="67"/>
        <end position="344"/>
    </location>
</feature>
<dbReference type="Proteomes" id="UP000034012">
    <property type="component" value="Unassembled WGS sequence"/>
</dbReference>
<proteinExistence type="predicted"/>
<dbReference type="EMBL" id="LCHK01000002">
    <property type="protein sequence ID" value="KKT33439.1"/>
    <property type="molecule type" value="Genomic_DNA"/>
</dbReference>
<dbReference type="InterPro" id="IPR027417">
    <property type="entry name" value="P-loop_NTPase"/>
</dbReference>
<evidence type="ECO:0000313" key="3">
    <source>
        <dbReference type="EMBL" id="KKT33439.1"/>
    </source>
</evidence>
<dbReference type="Gene3D" id="3.40.50.300">
    <property type="entry name" value="P-loop containing nucleotide triphosphate hydrolases"/>
    <property type="match status" value="2"/>
</dbReference>
<comment type="caution">
    <text evidence="3">The sequence shown here is derived from an EMBL/GenBank/DDBJ whole genome shotgun (WGS) entry which is preliminary data.</text>
</comment>
<keyword evidence="1" id="KW-1133">Transmembrane helix</keyword>
<dbReference type="PANTHER" id="PTHR30121">
    <property type="entry name" value="UNCHARACTERIZED PROTEIN YJGR-RELATED"/>
    <property type="match status" value="1"/>
</dbReference>
<dbReference type="AlphaFoldDB" id="A0A837IAG8"/>
<reference evidence="3 4" key="1">
    <citation type="journal article" date="2015" name="Nature">
        <title>rRNA introns, odd ribosomes, and small enigmatic genomes across a large radiation of phyla.</title>
        <authorList>
            <person name="Brown C.T."/>
            <person name="Hug L.A."/>
            <person name="Thomas B.C."/>
            <person name="Sharon I."/>
            <person name="Castelle C.J."/>
            <person name="Singh A."/>
            <person name="Wilkins M.J."/>
            <person name="Williams K.H."/>
            <person name="Banfield J.F."/>
        </authorList>
    </citation>
    <scope>NUCLEOTIDE SEQUENCE [LARGE SCALE GENOMIC DNA]</scope>
</reference>
<evidence type="ECO:0000313" key="4">
    <source>
        <dbReference type="Proteomes" id="UP000034012"/>
    </source>
</evidence>